<organism evidence="5 6">
    <name type="scientific">Methylocystis parvus</name>
    <dbReference type="NCBI Taxonomy" id="134"/>
    <lineage>
        <taxon>Bacteria</taxon>
        <taxon>Pseudomonadati</taxon>
        <taxon>Pseudomonadota</taxon>
        <taxon>Alphaproteobacteria</taxon>
        <taxon>Hyphomicrobiales</taxon>
        <taxon>Methylocystaceae</taxon>
        <taxon>Methylocystis</taxon>
    </lineage>
</organism>
<dbReference type="SMART" id="SM00342">
    <property type="entry name" value="HTH_ARAC"/>
    <property type="match status" value="1"/>
</dbReference>
<evidence type="ECO:0000256" key="3">
    <source>
        <dbReference type="ARBA" id="ARBA00023163"/>
    </source>
</evidence>
<dbReference type="KEGG" id="mpar:F7D14_09045"/>
<dbReference type="PRINTS" id="PR00032">
    <property type="entry name" value="HTHARAC"/>
</dbReference>
<dbReference type="GO" id="GO:0005829">
    <property type="term" value="C:cytosol"/>
    <property type="evidence" value="ECO:0007669"/>
    <property type="project" value="TreeGrafter"/>
</dbReference>
<evidence type="ECO:0000259" key="4">
    <source>
        <dbReference type="PROSITE" id="PS01124"/>
    </source>
</evidence>
<dbReference type="InterPro" id="IPR020449">
    <property type="entry name" value="Tscrpt_reg_AraC-type_HTH"/>
</dbReference>
<dbReference type="GO" id="GO:0000976">
    <property type="term" value="F:transcription cis-regulatory region binding"/>
    <property type="evidence" value="ECO:0007669"/>
    <property type="project" value="TreeGrafter"/>
</dbReference>
<name>A0A6B8M3W5_9HYPH</name>
<dbReference type="PANTHER" id="PTHR47894">
    <property type="entry name" value="HTH-TYPE TRANSCRIPTIONAL REGULATOR GADX"/>
    <property type="match status" value="1"/>
</dbReference>
<proteinExistence type="predicted"/>
<gene>
    <name evidence="5" type="ORF">F7D14_09045</name>
</gene>
<reference evidence="5 6" key="1">
    <citation type="submission" date="2019-09" db="EMBL/GenBank/DDBJ databases">
        <title>Isolation and complete genome sequencing of Methylocystis species.</title>
        <authorList>
            <person name="Rumah B.L."/>
            <person name="Stead C.E."/>
            <person name="Stevens B.C."/>
            <person name="Minton N.P."/>
            <person name="Grosse-Honebrink A."/>
            <person name="Zhang Y."/>
        </authorList>
    </citation>
    <scope>NUCLEOTIDE SEQUENCE [LARGE SCALE GENOMIC DNA]</scope>
    <source>
        <strain evidence="5 6">BRCS2</strain>
    </source>
</reference>
<keyword evidence="2" id="KW-0238">DNA-binding</keyword>
<dbReference type="PROSITE" id="PS01124">
    <property type="entry name" value="HTH_ARAC_FAMILY_2"/>
    <property type="match status" value="1"/>
</dbReference>
<dbReference type="AlphaFoldDB" id="A0A6B8M3W5"/>
<keyword evidence="6" id="KW-1185">Reference proteome</keyword>
<dbReference type="PANTHER" id="PTHR47894:SF4">
    <property type="entry name" value="HTH-TYPE TRANSCRIPTIONAL REGULATOR GADX"/>
    <property type="match status" value="1"/>
</dbReference>
<dbReference type="Gene3D" id="1.10.10.60">
    <property type="entry name" value="Homeodomain-like"/>
    <property type="match status" value="1"/>
</dbReference>
<keyword evidence="3" id="KW-0804">Transcription</keyword>
<dbReference type="GO" id="GO:0003700">
    <property type="term" value="F:DNA-binding transcription factor activity"/>
    <property type="evidence" value="ECO:0007669"/>
    <property type="project" value="InterPro"/>
</dbReference>
<evidence type="ECO:0000313" key="6">
    <source>
        <dbReference type="Proteomes" id="UP000422569"/>
    </source>
</evidence>
<protein>
    <submittedName>
        <fullName evidence="5">AraC family transcriptional regulator</fullName>
    </submittedName>
</protein>
<keyword evidence="1" id="KW-0805">Transcription regulation</keyword>
<dbReference type="EMBL" id="CP044331">
    <property type="protein sequence ID" value="QGM97591.1"/>
    <property type="molecule type" value="Genomic_DNA"/>
</dbReference>
<evidence type="ECO:0000313" key="5">
    <source>
        <dbReference type="EMBL" id="QGM97591.1"/>
    </source>
</evidence>
<accession>A0A6B8M3W5</accession>
<evidence type="ECO:0000256" key="1">
    <source>
        <dbReference type="ARBA" id="ARBA00023015"/>
    </source>
</evidence>
<dbReference type="RefSeq" id="WP_026016500.1">
    <property type="nucleotide sequence ID" value="NZ_CP044331.1"/>
</dbReference>
<dbReference type="InterPro" id="IPR018060">
    <property type="entry name" value="HTH_AraC"/>
</dbReference>
<sequence length="341" mass="37025">MDARATPGRLTVQGTVKVRNISAIPALLAEAGVDVAEPLANAGLEKGLFANSEQLLSYRAAGRLIQQCILATGYEDFGLRVGMRQSAAILGLAGYVGTNAPSVRQALETMIGSLKLSDTGGSASLVLERGYAALRWIVVEPDIPAVNQIDDIAIAVIFNILSELCGSQWRAAEVRLTRERPKNTALFVQFFNAPVRFETDVACVIFEEAWLDHEVQGRDPQLHDILSPLLAQALEENGASFKEKVCDILRTQLLNGPLTPDRTAATLGISVRTLSRRLADEDATFSELAQAIRFEIAQRMLRAGKSLSDIAGALGYSDPTAFIRAFKQFAGMTPARWRRSL</sequence>
<dbReference type="Pfam" id="PF12625">
    <property type="entry name" value="Arabinose_bd"/>
    <property type="match status" value="1"/>
</dbReference>
<dbReference type="Pfam" id="PF12833">
    <property type="entry name" value="HTH_18"/>
    <property type="match status" value="1"/>
</dbReference>
<dbReference type="Proteomes" id="UP000422569">
    <property type="component" value="Chromosome"/>
</dbReference>
<feature type="domain" description="HTH araC/xylS-type" evidence="4">
    <location>
        <begin position="243"/>
        <end position="340"/>
    </location>
</feature>
<evidence type="ECO:0000256" key="2">
    <source>
        <dbReference type="ARBA" id="ARBA00023125"/>
    </source>
</evidence>
<dbReference type="InterPro" id="IPR032687">
    <property type="entry name" value="AraC-type_N"/>
</dbReference>
<dbReference type="InterPro" id="IPR009057">
    <property type="entry name" value="Homeodomain-like_sf"/>
</dbReference>
<dbReference type="SUPFAM" id="SSF46689">
    <property type="entry name" value="Homeodomain-like"/>
    <property type="match status" value="1"/>
</dbReference>